<dbReference type="RefSeq" id="WP_089855965.1">
    <property type="nucleotide sequence ID" value="NZ_FNDW01000003.1"/>
</dbReference>
<sequence>MIKIITESKDQVSNEVIEYLLAAGVRFRRINSDIFSSFSETISNTKESECEVIWHRRAFKQLNPSEIQKYPFTYKILDEQDVVNKFIEKKNYFENNIYYGGYIEESQHNKLYDLYLAKKIGLIVPDTIITNKKSELKAFKKDYAKIITKPIKDLIRFRNKNYIYSSPGTFLIEQEHIDFLDENFAISIFQQYIEKEIEIRIFYFDGIFFSMAIFSQNDERTKIDFRNYNYAKQNRFIPFKLENTIQKKLKELLKHKKINTCSIDLILTPENEFVFLEINPQGQFGWVSKNCNYYIEKFIAEKLMINDEKIIKKRFK</sequence>
<proteinExistence type="predicted"/>
<dbReference type="STRING" id="311334.SAMN05421846_10314"/>
<dbReference type="Proteomes" id="UP000198869">
    <property type="component" value="Unassembled WGS sequence"/>
</dbReference>
<gene>
    <name evidence="1" type="ORF">SAMN05421846_10314</name>
</gene>
<dbReference type="GO" id="GO:0009432">
    <property type="term" value="P:SOS response"/>
    <property type="evidence" value="ECO:0007669"/>
    <property type="project" value="TreeGrafter"/>
</dbReference>
<protein>
    <submittedName>
        <fullName evidence="1">Glutathione synthetase, ATP-grasp domain</fullName>
    </submittedName>
</protein>
<dbReference type="Gene3D" id="3.30.470.20">
    <property type="entry name" value="ATP-grasp fold, B domain"/>
    <property type="match status" value="1"/>
</dbReference>
<dbReference type="GO" id="GO:0005737">
    <property type="term" value="C:cytoplasm"/>
    <property type="evidence" value="ECO:0007669"/>
    <property type="project" value="TreeGrafter"/>
</dbReference>
<evidence type="ECO:0000313" key="1">
    <source>
        <dbReference type="EMBL" id="SDH94993.1"/>
    </source>
</evidence>
<dbReference type="SUPFAM" id="SSF56059">
    <property type="entry name" value="Glutathione synthetase ATP-binding domain-like"/>
    <property type="match status" value="1"/>
</dbReference>
<dbReference type="GO" id="GO:0018169">
    <property type="term" value="F:ribosomal S6-glutamic acid ligase activity"/>
    <property type="evidence" value="ECO:0007669"/>
    <property type="project" value="TreeGrafter"/>
</dbReference>
<reference evidence="2" key="1">
    <citation type="submission" date="2016-10" db="EMBL/GenBank/DDBJ databases">
        <authorList>
            <person name="Varghese N."/>
            <person name="Submissions S."/>
        </authorList>
    </citation>
    <scope>NUCLEOTIDE SEQUENCE [LARGE SCALE GENOMIC DNA]</scope>
    <source>
        <strain evidence="2">DSM 17071</strain>
    </source>
</reference>
<dbReference type="EMBL" id="FNDW01000003">
    <property type="protein sequence ID" value="SDH94993.1"/>
    <property type="molecule type" value="Genomic_DNA"/>
</dbReference>
<dbReference type="OrthoDB" id="583309at2"/>
<dbReference type="PANTHER" id="PTHR21621:SF0">
    <property type="entry name" value="BETA-CITRYLGLUTAMATE SYNTHASE B-RELATED"/>
    <property type="match status" value="1"/>
</dbReference>
<organism evidence="1 2">
    <name type="scientific">Chryseobacterium taeanense</name>
    <dbReference type="NCBI Taxonomy" id="311334"/>
    <lineage>
        <taxon>Bacteria</taxon>
        <taxon>Pseudomonadati</taxon>
        <taxon>Bacteroidota</taxon>
        <taxon>Flavobacteriia</taxon>
        <taxon>Flavobacteriales</taxon>
        <taxon>Weeksellaceae</taxon>
        <taxon>Chryseobacterium group</taxon>
        <taxon>Chryseobacterium</taxon>
    </lineage>
</organism>
<dbReference type="PANTHER" id="PTHR21621">
    <property type="entry name" value="RIBOSOMAL PROTEIN S6 MODIFICATION PROTEIN"/>
    <property type="match status" value="1"/>
</dbReference>
<accession>A0A1G8GKV0</accession>
<name>A0A1G8GKV0_9FLAO</name>
<dbReference type="AlphaFoldDB" id="A0A1G8GKV0"/>
<keyword evidence="2" id="KW-1185">Reference proteome</keyword>
<evidence type="ECO:0000313" key="2">
    <source>
        <dbReference type="Proteomes" id="UP000198869"/>
    </source>
</evidence>